<dbReference type="InterPro" id="IPR006195">
    <property type="entry name" value="aa-tRNA-synth_II"/>
</dbReference>
<dbReference type="NCBIfam" id="TIGR00469">
    <property type="entry name" value="pheS_mito"/>
    <property type="match status" value="1"/>
</dbReference>
<evidence type="ECO:0000256" key="11">
    <source>
        <dbReference type="ARBA" id="ARBA00031194"/>
    </source>
</evidence>
<protein>
    <recommendedName>
        <fullName evidence="3">phenylalanine--tRNA ligase</fullName>
        <ecNumber evidence="3">6.1.1.20</ecNumber>
    </recommendedName>
    <alternativeName>
        <fullName evidence="11">Phenylalanyl-tRNA synthetase</fullName>
    </alternativeName>
</protein>
<comment type="subcellular location">
    <subcellularLocation>
        <location evidence="1">Mitochondrion matrix</location>
    </subcellularLocation>
</comment>
<feature type="domain" description="Aminoacyl-transfer RNA synthetases class-II family profile" evidence="13">
    <location>
        <begin position="145"/>
        <end position="319"/>
    </location>
</feature>
<evidence type="ECO:0000313" key="15">
    <source>
        <dbReference type="EMBL" id="KAG9509943.1"/>
    </source>
</evidence>
<keyword evidence="6" id="KW-0067">ATP-binding</keyword>
<evidence type="ECO:0000256" key="3">
    <source>
        <dbReference type="ARBA" id="ARBA00012814"/>
    </source>
</evidence>
<dbReference type="Pfam" id="PF03147">
    <property type="entry name" value="FDX-ACB"/>
    <property type="match status" value="1"/>
</dbReference>
<comment type="catalytic activity">
    <reaction evidence="12">
        <text>tRNA(Phe) + L-phenylalanine + ATP = L-phenylalanyl-tRNA(Phe) + AMP + diphosphate + H(+)</text>
        <dbReference type="Rhea" id="RHEA:19413"/>
        <dbReference type="Rhea" id="RHEA-COMP:9668"/>
        <dbReference type="Rhea" id="RHEA-COMP:9699"/>
        <dbReference type="ChEBI" id="CHEBI:15378"/>
        <dbReference type="ChEBI" id="CHEBI:30616"/>
        <dbReference type="ChEBI" id="CHEBI:33019"/>
        <dbReference type="ChEBI" id="CHEBI:58095"/>
        <dbReference type="ChEBI" id="CHEBI:78442"/>
        <dbReference type="ChEBI" id="CHEBI:78531"/>
        <dbReference type="ChEBI" id="CHEBI:456215"/>
        <dbReference type="EC" id="6.1.1.20"/>
    </reaction>
</comment>
<dbReference type="GO" id="GO:0016874">
    <property type="term" value="F:ligase activity"/>
    <property type="evidence" value="ECO:0007669"/>
    <property type="project" value="UniProtKB-KW"/>
</dbReference>
<dbReference type="SMART" id="SM00896">
    <property type="entry name" value="FDX-ACB"/>
    <property type="match status" value="1"/>
</dbReference>
<keyword evidence="4 15" id="KW-0436">Ligase</keyword>
<name>A0ABQ7S939_9ACAR</name>
<dbReference type="Gene3D" id="3.30.930.10">
    <property type="entry name" value="Bira Bifunctional Protein, Domain 2"/>
    <property type="match status" value="1"/>
</dbReference>
<dbReference type="PROSITE" id="PS50862">
    <property type="entry name" value="AA_TRNA_LIGASE_II"/>
    <property type="match status" value="1"/>
</dbReference>
<dbReference type="Pfam" id="PF01409">
    <property type="entry name" value="tRNA-synt_2d"/>
    <property type="match status" value="2"/>
</dbReference>
<comment type="caution">
    <text evidence="15">The sequence shown here is derived from an EMBL/GenBank/DDBJ whole genome shotgun (WGS) entry which is preliminary data.</text>
</comment>
<evidence type="ECO:0000256" key="1">
    <source>
        <dbReference type="ARBA" id="ARBA00004305"/>
    </source>
</evidence>
<feature type="non-terminal residue" evidence="15">
    <location>
        <position position="1"/>
    </location>
</feature>
<sequence length="415" mass="48631">MTARLVKDFVEIFARRYPTDSLTNVTSRLLTLIGRKLHERHDNPINLVSQRIGHYFVDPSRNQVKSNTDIIRCRYDEFKYESPVVTTHDNFDSLLIPQNHVSRRPNDTYYVNKSHLLRSHTSAHQMHCLNKGSRSFVCVADCYRRDEIDSSHFPAFHQCEVFRLFHRADLPSGSNIYEQQSTAVENEHKQAVYSIESSKFVERQLKLTIEDFMKDLFHDPSLQMRWVSAYFPFTHPSFELEILWQNKWLEILGCGIVRDEILRNAGIDESIGFAAGFGLERMAMLKYKIHDIRLFWSLDSGFTHQFENKSPYDSITFKPFSQCPQCINDLSFWLPTDNVSFLPNDFYDLVRTIGGDLVEQVKLIDEYHNKKTGRTSNCFRIIYRSCDKVLTKEEVNVIHEKIAQECVDKYGVELR</sequence>
<dbReference type="InterPro" id="IPR004530">
    <property type="entry name" value="Phe-tRNA-synth_IIc_mito"/>
</dbReference>
<evidence type="ECO:0000256" key="7">
    <source>
        <dbReference type="ARBA" id="ARBA00022917"/>
    </source>
</evidence>
<dbReference type="SUPFAM" id="SSF55681">
    <property type="entry name" value="Class II aaRS and biotin synthetases"/>
    <property type="match status" value="1"/>
</dbReference>
<keyword evidence="5" id="KW-0547">Nucleotide-binding</keyword>
<evidence type="ECO:0000256" key="2">
    <source>
        <dbReference type="ARBA" id="ARBA00008226"/>
    </source>
</evidence>
<dbReference type="SUPFAM" id="SSF54991">
    <property type="entry name" value="Anticodon-binding domain of PheRS"/>
    <property type="match status" value="1"/>
</dbReference>
<dbReference type="EMBL" id="JAIFTH010000280">
    <property type="protein sequence ID" value="KAG9509943.1"/>
    <property type="molecule type" value="Genomic_DNA"/>
</dbReference>
<dbReference type="Proteomes" id="UP000825002">
    <property type="component" value="Unassembled WGS sequence"/>
</dbReference>
<evidence type="ECO:0000256" key="8">
    <source>
        <dbReference type="ARBA" id="ARBA00022946"/>
    </source>
</evidence>
<evidence type="ECO:0000256" key="5">
    <source>
        <dbReference type="ARBA" id="ARBA00022741"/>
    </source>
</evidence>
<proteinExistence type="inferred from homology"/>
<evidence type="ECO:0000259" key="14">
    <source>
        <dbReference type="PROSITE" id="PS51447"/>
    </source>
</evidence>
<feature type="domain" description="FDX-ACB" evidence="14">
    <location>
        <begin position="321"/>
        <end position="415"/>
    </location>
</feature>
<reference evidence="15 16" key="1">
    <citation type="submission" date="2020-10" db="EMBL/GenBank/DDBJ databases">
        <authorList>
            <person name="Klimov P.B."/>
            <person name="Dyachkov S.M."/>
            <person name="Chetverikov P.E."/>
        </authorList>
    </citation>
    <scope>NUCLEOTIDE SEQUENCE [LARGE SCALE GENOMIC DNA]</scope>
    <source>
        <strain evidence="15">BMOC 18-1129-001#AD2665</strain>
        <tissue evidence="15">Entire mites</tissue>
    </source>
</reference>
<evidence type="ECO:0000259" key="13">
    <source>
        <dbReference type="PROSITE" id="PS50862"/>
    </source>
</evidence>
<keyword evidence="16" id="KW-1185">Reference proteome</keyword>
<dbReference type="Gene3D" id="3.30.70.380">
    <property type="entry name" value="Ferrodoxin-fold anticodon-binding domain"/>
    <property type="match status" value="1"/>
</dbReference>
<evidence type="ECO:0000256" key="9">
    <source>
        <dbReference type="ARBA" id="ARBA00023128"/>
    </source>
</evidence>
<organism evidence="15 16">
    <name type="scientific">Fragariocoptes setiger</name>
    <dbReference type="NCBI Taxonomy" id="1670756"/>
    <lineage>
        <taxon>Eukaryota</taxon>
        <taxon>Metazoa</taxon>
        <taxon>Ecdysozoa</taxon>
        <taxon>Arthropoda</taxon>
        <taxon>Chelicerata</taxon>
        <taxon>Arachnida</taxon>
        <taxon>Acari</taxon>
        <taxon>Acariformes</taxon>
        <taxon>Trombidiformes</taxon>
        <taxon>Prostigmata</taxon>
        <taxon>Eupodina</taxon>
        <taxon>Eriophyoidea</taxon>
        <taxon>Phytoptidae</taxon>
        <taxon>Fragariocoptes</taxon>
    </lineage>
</organism>
<dbReference type="InterPro" id="IPR005121">
    <property type="entry name" value="Fdx_antiC-bd"/>
</dbReference>
<dbReference type="InterPro" id="IPR036690">
    <property type="entry name" value="Fdx_antiC-bd_sf"/>
</dbReference>
<dbReference type="PANTHER" id="PTHR11538">
    <property type="entry name" value="PHENYLALANYL-TRNA SYNTHETASE"/>
    <property type="match status" value="1"/>
</dbReference>
<evidence type="ECO:0000256" key="10">
    <source>
        <dbReference type="ARBA" id="ARBA00023146"/>
    </source>
</evidence>
<evidence type="ECO:0000256" key="6">
    <source>
        <dbReference type="ARBA" id="ARBA00022840"/>
    </source>
</evidence>
<keyword evidence="7" id="KW-0648">Protein biosynthesis</keyword>
<dbReference type="PROSITE" id="PS51447">
    <property type="entry name" value="FDX_ACB"/>
    <property type="match status" value="1"/>
</dbReference>
<evidence type="ECO:0000256" key="4">
    <source>
        <dbReference type="ARBA" id="ARBA00022598"/>
    </source>
</evidence>
<comment type="similarity">
    <text evidence="2">Belongs to the class-II aminoacyl-tRNA synthetase family.</text>
</comment>
<keyword evidence="10" id="KW-0030">Aminoacyl-tRNA synthetase</keyword>
<gene>
    <name evidence="15" type="primary">PheRS-m</name>
    <name evidence="15" type="ORF">GZH46_01522</name>
</gene>
<accession>A0ABQ7S939</accession>
<evidence type="ECO:0000256" key="12">
    <source>
        <dbReference type="ARBA" id="ARBA00049255"/>
    </source>
</evidence>
<keyword evidence="8" id="KW-0809">Transit peptide</keyword>
<dbReference type="EC" id="6.1.1.20" evidence="3"/>
<dbReference type="InterPro" id="IPR002319">
    <property type="entry name" value="Phenylalanyl-tRNA_Synthase"/>
</dbReference>
<dbReference type="CDD" id="cd00496">
    <property type="entry name" value="PheRS_alpha_core"/>
    <property type="match status" value="1"/>
</dbReference>
<keyword evidence="9" id="KW-0496">Mitochondrion</keyword>
<evidence type="ECO:0000313" key="16">
    <source>
        <dbReference type="Proteomes" id="UP000825002"/>
    </source>
</evidence>
<dbReference type="InterPro" id="IPR045864">
    <property type="entry name" value="aa-tRNA-synth_II/BPL/LPL"/>
</dbReference>
<dbReference type="PANTHER" id="PTHR11538:SF41">
    <property type="entry name" value="PHENYLALANINE--TRNA LIGASE, MITOCHONDRIAL"/>
    <property type="match status" value="1"/>
</dbReference>